<evidence type="ECO:0008006" key="3">
    <source>
        <dbReference type="Google" id="ProtNLM"/>
    </source>
</evidence>
<dbReference type="Proteomes" id="UP001497623">
    <property type="component" value="Unassembled WGS sequence"/>
</dbReference>
<organism evidence="1 2">
    <name type="scientific">Meganyctiphanes norvegica</name>
    <name type="common">Northern krill</name>
    <name type="synonym">Thysanopoda norvegica</name>
    <dbReference type="NCBI Taxonomy" id="48144"/>
    <lineage>
        <taxon>Eukaryota</taxon>
        <taxon>Metazoa</taxon>
        <taxon>Ecdysozoa</taxon>
        <taxon>Arthropoda</taxon>
        <taxon>Crustacea</taxon>
        <taxon>Multicrustacea</taxon>
        <taxon>Malacostraca</taxon>
        <taxon>Eumalacostraca</taxon>
        <taxon>Eucarida</taxon>
        <taxon>Euphausiacea</taxon>
        <taxon>Euphausiidae</taxon>
        <taxon>Meganyctiphanes</taxon>
    </lineage>
</organism>
<gene>
    <name evidence="1" type="ORF">MNOR_LOCUS11396</name>
</gene>
<dbReference type="EMBL" id="CAXKWB010005972">
    <property type="protein sequence ID" value="CAL4080807.1"/>
    <property type="molecule type" value="Genomic_DNA"/>
</dbReference>
<sequence length="330" mass="37713">HVLAYCYETSIVPRSLEEALLAFVAADKYLIENLKNQCAQYIENLITYDNFLSALEFVDNFDHVDLRSTCAKAFNSLFYKDGNVDKFPVFLLSLQTEWISELLRVEVFIELNSLKFQESWRNPITTLPDESLLAILGSSSCKRLQSISGCISGQVVKRMGWGSVTRPCNLNISLCSSQHVLEVTNTLNRYYGLNRLSLHIPINKVIPDDLMPLPMARDAPTLFFSEMSESKIDSAVNIVCSLMPEQLQFIRDIKLPRCKLGAKGYRSLATKLMGRGVKYKHMWISNSMTKEHQNELVEWNKLNKRKGGLTGKEVIYQMMFVQSDEKLEGW</sequence>
<evidence type="ECO:0000313" key="1">
    <source>
        <dbReference type="EMBL" id="CAL4080807.1"/>
    </source>
</evidence>
<dbReference type="AlphaFoldDB" id="A0AAV2QGG0"/>
<comment type="caution">
    <text evidence="1">The sequence shown here is derived from an EMBL/GenBank/DDBJ whole genome shotgun (WGS) entry which is preliminary data.</text>
</comment>
<accession>A0AAV2QGG0</accession>
<dbReference type="InterPro" id="IPR011333">
    <property type="entry name" value="SKP1/BTB/POZ_sf"/>
</dbReference>
<reference evidence="1 2" key="1">
    <citation type="submission" date="2024-05" db="EMBL/GenBank/DDBJ databases">
        <authorList>
            <person name="Wallberg A."/>
        </authorList>
    </citation>
    <scope>NUCLEOTIDE SEQUENCE [LARGE SCALE GENOMIC DNA]</scope>
</reference>
<proteinExistence type="predicted"/>
<evidence type="ECO:0000313" key="2">
    <source>
        <dbReference type="Proteomes" id="UP001497623"/>
    </source>
</evidence>
<name>A0AAV2QGG0_MEGNR</name>
<feature type="non-terminal residue" evidence="1">
    <location>
        <position position="1"/>
    </location>
</feature>
<protein>
    <recommendedName>
        <fullName evidence="3">BTB/POZ domain-containing protein</fullName>
    </recommendedName>
</protein>
<dbReference type="Gene3D" id="3.30.710.10">
    <property type="entry name" value="Potassium Channel Kv1.1, Chain A"/>
    <property type="match status" value="1"/>
</dbReference>
<keyword evidence="2" id="KW-1185">Reference proteome</keyword>